<name>A0A7S2N747_9EUKA</name>
<dbReference type="AlphaFoldDB" id="A0A7S2N747"/>
<dbReference type="InterPro" id="IPR013128">
    <property type="entry name" value="Peptidase_C1A"/>
</dbReference>
<dbReference type="Gene3D" id="3.90.70.10">
    <property type="entry name" value="Cysteine proteinases"/>
    <property type="match status" value="1"/>
</dbReference>
<organism evidence="4">
    <name type="scientific">Haptolina brevifila</name>
    <dbReference type="NCBI Taxonomy" id="156173"/>
    <lineage>
        <taxon>Eukaryota</taxon>
        <taxon>Haptista</taxon>
        <taxon>Haptophyta</taxon>
        <taxon>Prymnesiophyceae</taxon>
        <taxon>Prymnesiales</taxon>
        <taxon>Prymnesiaceae</taxon>
        <taxon>Haptolina</taxon>
    </lineage>
</organism>
<dbReference type="Pfam" id="PF00112">
    <property type="entry name" value="Peptidase_C1"/>
    <property type="match status" value="1"/>
</dbReference>
<evidence type="ECO:0000259" key="3">
    <source>
        <dbReference type="SMART" id="SM00645"/>
    </source>
</evidence>
<dbReference type="InterPro" id="IPR025660">
    <property type="entry name" value="Pept_his_AS"/>
</dbReference>
<dbReference type="InterPro" id="IPR038765">
    <property type="entry name" value="Papain-like_cys_pep_sf"/>
</dbReference>
<evidence type="ECO:0000256" key="2">
    <source>
        <dbReference type="SAM" id="MobiDB-lite"/>
    </source>
</evidence>
<accession>A0A7S2N747</accession>
<feature type="domain" description="Peptidase C1A papain C-terminal" evidence="3">
    <location>
        <begin position="3"/>
        <end position="182"/>
    </location>
</feature>
<dbReference type="EMBL" id="HBGU01065301">
    <property type="protein sequence ID" value="CAD9524268.1"/>
    <property type="molecule type" value="Transcribed_RNA"/>
</dbReference>
<dbReference type="PANTHER" id="PTHR12411">
    <property type="entry name" value="CYSTEINE PROTEASE FAMILY C1-RELATED"/>
    <property type="match status" value="1"/>
</dbReference>
<evidence type="ECO:0000256" key="1">
    <source>
        <dbReference type="ARBA" id="ARBA00008455"/>
    </source>
</evidence>
<dbReference type="SMART" id="SM00645">
    <property type="entry name" value="Pept_C1"/>
    <property type="match status" value="1"/>
</dbReference>
<protein>
    <recommendedName>
        <fullName evidence="3">Peptidase C1A papain C-terminal domain-containing protein</fullName>
    </recommendedName>
</protein>
<feature type="region of interest" description="Disordered" evidence="2">
    <location>
        <begin position="33"/>
        <end position="61"/>
    </location>
</feature>
<evidence type="ECO:0000313" key="4">
    <source>
        <dbReference type="EMBL" id="CAD9524268.1"/>
    </source>
</evidence>
<sequence>MSQGAVTGGQQGDGPFDNLGLCSDFSLPHCHHHGRQGDDPYPAEGAAGCPSQSSPSCPTTCDSDAKAPHKSFAADKFKFSGDVATYQDVLSIQHAIMTNGPVEAAFTVFSDFENYAGGVYQHTSGEQLGGHAIRIVGWGVDAGTPYWKVANSWNPYWGESGYFRIKRGTNECGIEEQVVSSSSTSTWTGGSLPPAPPSPSGCTGAMRTFCGEAKAAGASICRGCCVAHSDDLDKAGCTEADEDTWCGSGLEASTPNRFTAAQTALKAAAMTAPNASQAAAGYFSFTFTGDGCGGQCPTSGCYQEDLNCESCLESWRTFPPDSSYKYNAIVSHGCAGKKVDCPECAGMMGLSRYDK</sequence>
<feature type="compositionally biased region" description="Low complexity" evidence="2">
    <location>
        <begin position="49"/>
        <end position="61"/>
    </location>
</feature>
<gene>
    <name evidence="4" type="ORF">CBRE1094_LOCUS35580</name>
</gene>
<dbReference type="GO" id="GO:0006508">
    <property type="term" value="P:proteolysis"/>
    <property type="evidence" value="ECO:0007669"/>
    <property type="project" value="InterPro"/>
</dbReference>
<dbReference type="GO" id="GO:0008234">
    <property type="term" value="F:cysteine-type peptidase activity"/>
    <property type="evidence" value="ECO:0007669"/>
    <property type="project" value="InterPro"/>
</dbReference>
<dbReference type="SUPFAM" id="SSF54001">
    <property type="entry name" value="Cysteine proteinases"/>
    <property type="match status" value="1"/>
</dbReference>
<comment type="similarity">
    <text evidence="1">Belongs to the peptidase C1 family.</text>
</comment>
<reference evidence="4" key="1">
    <citation type="submission" date="2021-01" db="EMBL/GenBank/DDBJ databases">
        <authorList>
            <person name="Corre E."/>
            <person name="Pelletier E."/>
            <person name="Niang G."/>
            <person name="Scheremetjew M."/>
            <person name="Finn R."/>
            <person name="Kale V."/>
            <person name="Holt S."/>
            <person name="Cochrane G."/>
            <person name="Meng A."/>
            <person name="Brown T."/>
            <person name="Cohen L."/>
        </authorList>
    </citation>
    <scope>NUCLEOTIDE SEQUENCE</scope>
    <source>
        <strain evidence="4">UTEX LB 985</strain>
    </source>
</reference>
<dbReference type="InterPro" id="IPR000668">
    <property type="entry name" value="Peptidase_C1A_C"/>
</dbReference>
<dbReference type="PROSITE" id="PS00639">
    <property type="entry name" value="THIOL_PROTEASE_HIS"/>
    <property type="match status" value="1"/>
</dbReference>
<proteinExistence type="inferred from homology"/>